<sequence>FWRGKLGEQPQHAEEQVKALCVLHNFLMAQNGGNENVHCGSGYADSLNGLGEDKADSGAKTSVSCPSSLLELFQGTPLMWLEVSGTSTRSTSLVLLA</sequence>
<comment type="caution">
    <text evidence="1">The sequence shown here is derived from an EMBL/GenBank/DDBJ whole genome shotgun (WGS) entry which is preliminary data.</text>
</comment>
<gene>
    <name evidence="1" type="ORF">HPB47_017944</name>
</gene>
<organism evidence="1 2">
    <name type="scientific">Ixodes persulcatus</name>
    <name type="common">Taiga tick</name>
    <dbReference type="NCBI Taxonomy" id="34615"/>
    <lineage>
        <taxon>Eukaryota</taxon>
        <taxon>Metazoa</taxon>
        <taxon>Ecdysozoa</taxon>
        <taxon>Arthropoda</taxon>
        <taxon>Chelicerata</taxon>
        <taxon>Arachnida</taxon>
        <taxon>Acari</taxon>
        <taxon>Parasitiformes</taxon>
        <taxon>Ixodida</taxon>
        <taxon>Ixodoidea</taxon>
        <taxon>Ixodidae</taxon>
        <taxon>Ixodinae</taxon>
        <taxon>Ixodes</taxon>
    </lineage>
</organism>
<name>A0AC60QQP0_IXOPE</name>
<evidence type="ECO:0000313" key="1">
    <source>
        <dbReference type="EMBL" id="KAG0436443.1"/>
    </source>
</evidence>
<feature type="non-terminal residue" evidence="1">
    <location>
        <position position="97"/>
    </location>
</feature>
<protein>
    <submittedName>
        <fullName evidence="1">Uncharacterized protein</fullName>
    </submittedName>
</protein>
<keyword evidence="2" id="KW-1185">Reference proteome</keyword>
<feature type="non-terminal residue" evidence="1">
    <location>
        <position position="1"/>
    </location>
</feature>
<reference evidence="1 2" key="1">
    <citation type="journal article" date="2020" name="Cell">
        <title>Large-Scale Comparative Analyses of Tick Genomes Elucidate Their Genetic Diversity and Vector Capacities.</title>
        <authorList>
            <consortium name="Tick Genome and Microbiome Consortium (TIGMIC)"/>
            <person name="Jia N."/>
            <person name="Wang J."/>
            <person name="Shi W."/>
            <person name="Du L."/>
            <person name="Sun Y."/>
            <person name="Zhan W."/>
            <person name="Jiang J.F."/>
            <person name="Wang Q."/>
            <person name="Zhang B."/>
            <person name="Ji P."/>
            <person name="Bell-Sakyi L."/>
            <person name="Cui X.M."/>
            <person name="Yuan T.T."/>
            <person name="Jiang B.G."/>
            <person name="Yang W.F."/>
            <person name="Lam T.T."/>
            <person name="Chang Q.C."/>
            <person name="Ding S.J."/>
            <person name="Wang X.J."/>
            <person name="Zhu J.G."/>
            <person name="Ruan X.D."/>
            <person name="Zhao L."/>
            <person name="Wei J.T."/>
            <person name="Ye R.Z."/>
            <person name="Que T.C."/>
            <person name="Du C.H."/>
            <person name="Zhou Y.H."/>
            <person name="Cheng J.X."/>
            <person name="Dai P.F."/>
            <person name="Guo W.B."/>
            <person name="Han X.H."/>
            <person name="Huang E.J."/>
            <person name="Li L.F."/>
            <person name="Wei W."/>
            <person name="Gao Y.C."/>
            <person name="Liu J.Z."/>
            <person name="Shao H.Z."/>
            <person name="Wang X."/>
            <person name="Wang C.C."/>
            <person name="Yang T.C."/>
            <person name="Huo Q.B."/>
            <person name="Li W."/>
            <person name="Chen H.Y."/>
            <person name="Chen S.E."/>
            <person name="Zhou L.G."/>
            <person name="Ni X.B."/>
            <person name="Tian J.H."/>
            <person name="Sheng Y."/>
            <person name="Liu T."/>
            <person name="Pan Y.S."/>
            <person name="Xia L.Y."/>
            <person name="Li J."/>
            <person name="Zhao F."/>
            <person name="Cao W.C."/>
        </authorList>
    </citation>
    <scope>NUCLEOTIDE SEQUENCE [LARGE SCALE GENOMIC DNA]</scope>
    <source>
        <strain evidence="1">Iper-2018</strain>
    </source>
</reference>
<evidence type="ECO:0000313" key="2">
    <source>
        <dbReference type="Proteomes" id="UP000805193"/>
    </source>
</evidence>
<dbReference type="EMBL" id="JABSTQ010006948">
    <property type="protein sequence ID" value="KAG0436443.1"/>
    <property type="molecule type" value="Genomic_DNA"/>
</dbReference>
<proteinExistence type="predicted"/>
<accession>A0AC60QQP0</accession>
<dbReference type="Proteomes" id="UP000805193">
    <property type="component" value="Unassembled WGS sequence"/>
</dbReference>